<dbReference type="EMBL" id="CP047394">
    <property type="protein sequence ID" value="QHE60803.1"/>
    <property type="molecule type" value="Genomic_DNA"/>
</dbReference>
<dbReference type="SUPFAM" id="SSF54909">
    <property type="entry name" value="Dimeric alpha+beta barrel"/>
    <property type="match status" value="1"/>
</dbReference>
<sequence>MEFIYVLKLIPRLYQEANWTTGDEEIVQRHFQRLKKWTDNGKVILAGRTLNEEENAFGIVVFEADDEEQAKAFMKEDPTVAEGIMTAELFPYRVALLRKNEHVID</sequence>
<proteinExistence type="inferred from homology"/>
<dbReference type="Pfam" id="PF03795">
    <property type="entry name" value="YCII"/>
    <property type="match status" value="1"/>
</dbReference>
<evidence type="ECO:0000256" key="1">
    <source>
        <dbReference type="ARBA" id="ARBA00007689"/>
    </source>
</evidence>
<dbReference type="Gene3D" id="3.30.70.1060">
    <property type="entry name" value="Dimeric alpha+beta barrel"/>
    <property type="match status" value="1"/>
</dbReference>
<protein>
    <recommendedName>
        <fullName evidence="2">YCII-related domain-containing protein</fullName>
    </recommendedName>
</protein>
<dbReference type="Proteomes" id="UP000465062">
    <property type="component" value="Chromosome"/>
</dbReference>
<gene>
    <name evidence="3" type="ORF">FHE72_07035</name>
</gene>
<evidence type="ECO:0000313" key="4">
    <source>
        <dbReference type="Proteomes" id="UP000465062"/>
    </source>
</evidence>
<dbReference type="KEGG" id="bvq:FHE72_07035"/>
<dbReference type="RefSeq" id="WP_079534748.1">
    <property type="nucleotide sequence ID" value="NZ_CP047394.1"/>
</dbReference>
<comment type="similarity">
    <text evidence="1">Belongs to the YciI family.</text>
</comment>
<evidence type="ECO:0000313" key="3">
    <source>
        <dbReference type="EMBL" id="QHE60803.1"/>
    </source>
</evidence>
<reference evidence="3 4" key="1">
    <citation type="submission" date="2019-06" db="EMBL/GenBank/DDBJ databases">
        <title>An operon consisting of a P-type ATPase gene and a transcriptional regular gene given the different cadmium resistance in Bacillus vietamensis 151-6 and Bacillus marisflavi 151-25.</title>
        <authorList>
            <person name="Yu X."/>
        </authorList>
    </citation>
    <scope>NUCLEOTIDE SEQUENCE [LARGE SCALE GENOMIC DNA]</scope>
    <source>
        <strain evidence="3 4">151-6</strain>
    </source>
</reference>
<evidence type="ECO:0000259" key="2">
    <source>
        <dbReference type="Pfam" id="PF03795"/>
    </source>
</evidence>
<dbReference type="InterPro" id="IPR011008">
    <property type="entry name" value="Dimeric_a/b-barrel"/>
</dbReference>
<feature type="domain" description="YCII-related" evidence="2">
    <location>
        <begin position="21"/>
        <end position="86"/>
    </location>
</feature>
<dbReference type="AlphaFoldDB" id="A0A6I6UPU9"/>
<organism evidence="3 4">
    <name type="scientific">Rossellomorea vietnamensis</name>
    <dbReference type="NCBI Taxonomy" id="218284"/>
    <lineage>
        <taxon>Bacteria</taxon>
        <taxon>Bacillati</taxon>
        <taxon>Bacillota</taxon>
        <taxon>Bacilli</taxon>
        <taxon>Bacillales</taxon>
        <taxon>Bacillaceae</taxon>
        <taxon>Rossellomorea</taxon>
    </lineage>
</organism>
<dbReference type="InterPro" id="IPR005545">
    <property type="entry name" value="YCII"/>
</dbReference>
<accession>A0A6I6UPU9</accession>
<name>A0A6I6UPU9_9BACI</name>